<feature type="non-terminal residue" evidence="1">
    <location>
        <position position="99"/>
    </location>
</feature>
<gene>
    <name evidence="1" type="ORF">IRJ41_014705</name>
</gene>
<dbReference type="Proteomes" id="UP001059041">
    <property type="component" value="Linkage Group LG21"/>
</dbReference>
<organism evidence="1 2">
    <name type="scientific">Triplophysa rosa</name>
    <name type="common">Cave loach</name>
    <dbReference type="NCBI Taxonomy" id="992332"/>
    <lineage>
        <taxon>Eukaryota</taxon>
        <taxon>Metazoa</taxon>
        <taxon>Chordata</taxon>
        <taxon>Craniata</taxon>
        <taxon>Vertebrata</taxon>
        <taxon>Euteleostomi</taxon>
        <taxon>Actinopterygii</taxon>
        <taxon>Neopterygii</taxon>
        <taxon>Teleostei</taxon>
        <taxon>Ostariophysi</taxon>
        <taxon>Cypriniformes</taxon>
        <taxon>Nemacheilidae</taxon>
        <taxon>Triplophysa</taxon>
    </lineage>
</organism>
<evidence type="ECO:0000313" key="1">
    <source>
        <dbReference type="EMBL" id="KAI7794075.1"/>
    </source>
</evidence>
<evidence type="ECO:0000313" key="2">
    <source>
        <dbReference type="Proteomes" id="UP001059041"/>
    </source>
</evidence>
<reference evidence="1" key="1">
    <citation type="submission" date="2021-02" db="EMBL/GenBank/DDBJ databases">
        <title>Comparative genomics reveals that relaxation of natural selection precedes convergent phenotypic evolution of cavefish.</title>
        <authorList>
            <person name="Peng Z."/>
        </authorList>
    </citation>
    <scope>NUCLEOTIDE SEQUENCE</scope>
    <source>
        <tissue evidence="1">Muscle</tissue>
    </source>
</reference>
<comment type="caution">
    <text evidence="1">The sequence shown here is derived from an EMBL/GenBank/DDBJ whole genome shotgun (WGS) entry which is preliminary data.</text>
</comment>
<sequence>KDFGCFQQVYHHRSVRAEVTERTETFLSHYFKDRAFSSACHHLQQLSPLFQVMLFESWRGFCLAHLRFYSESQAGVIGQQDAVLSKTPELVWYCRVWVS</sequence>
<dbReference type="AlphaFoldDB" id="A0A9W7TBB3"/>
<keyword evidence="2" id="KW-1185">Reference proteome</keyword>
<accession>A0A9W7TBB3</accession>
<proteinExistence type="predicted"/>
<name>A0A9W7TBB3_TRIRA</name>
<protein>
    <submittedName>
        <fullName evidence="1">Uncharacterized protein</fullName>
    </submittedName>
</protein>
<dbReference type="EMBL" id="JAFHDT010000021">
    <property type="protein sequence ID" value="KAI7794075.1"/>
    <property type="molecule type" value="Genomic_DNA"/>
</dbReference>